<dbReference type="EC" id="3.2.1.58" evidence="14"/>
<comment type="catalytic activity">
    <reaction evidence="12">
        <text>Successive hydrolysis of beta-D-glucose units from the non-reducing ends of (1-&gt;3)-beta-D-glucans, releasing alpha-glucose.</text>
        <dbReference type="EC" id="3.2.1.58"/>
    </reaction>
</comment>
<evidence type="ECO:0000256" key="16">
    <source>
        <dbReference type="RuleBase" id="RU361153"/>
    </source>
</evidence>
<feature type="domain" description="Glycoside hydrolase family 5" evidence="17">
    <location>
        <begin position="215"/>
        <end position="365"/>
    </location>
</feature>
<organism evidence="18 19">
    <name type="scientific">Symbiodinium necroappetens</name>
    <dbReference type="NCBI Taxonomy" id="1628268"/>
    <lineage>
        <taxon>Eukaryota</taxon>
        <taxon>Sar</taxon>
        <taxon>Alveolata</taxon>
        <taxon>Dinophyceae</taxon>
        <taxon>Suessiales</taxon>
        <taxon>Symbiodiniaceae</taxon>
        <taxon>Symbiodinium</taxon>
    </lineage>
</organism>
<evidence type="ECO:0000256" key="10">
    <source>
        <dbReference type="ARBA" id="ARBA00023295"/>
    </source>
</evidence>
<dbReference type="GO" id="GO:0009251">
    <property type="term" value="P:glucan catabolic process"/>
    <property type="evidence" value="ECO:0007669"/>
    <property type="project" value="TreeGrafter"/>
</dbReference>
<evidence type="ECO:0000256" key="13">
    <source>
        <dbReference type="ARBA" id="ARBA00037126"/>
    </source>
</evidence>
<keyword evidence="10 16" id="KW-0326">Glycosidase</keyword>
<keyword evidence="4" id="KW-0812">Transmembrane</keyword>
<keyword evidence="6" id="KW-0735">Signal-anchor</keyword>
<dbReference type="AlphaFoldDB" id="A0A812WZM5"/>
<reference evidence="18" key="1">
    <citation type="submission" date="2021-02" db="EMBL/GenBank/DDBJ databases">
        <authorList>
            <person name="Dougan E. K."/>
            <person name="Rhodes N."/>
            <person name="Thang M."/>
            <person name="Chan C."/>
        </authorList>
    </citation>
    <scope>NUCLEOTIDE SEQUENCE</scope>
</reference>
<dbReference type="GO" id="GO:0005886">
    <property type="term" value="C:plasma membrane"/>
    <property type="evidence" value="ECO:0007669"/>
    <property type="project" value="UniProtKB-SubCell"/>
</dbReference>
<proteinExistence type="inferred from homology"/>
<dbReference type="InterPro" id="IPR017853">
    <property type="entry name" value="GH"/>
</dbReference>
<keyword evidence="7" id="KW-1133">Transmembrane helix</keyword>
<comment type="subcellular location">
    <subcellularLocation>
        <location evidence="1">Cell membrane</location>
        <topology evidence="1">Single-pass type II membrane protein</topology>
    </subcellularLocation>
</comment>
<accession>A0A812WZM5</accession>
<name>A0A812WZM5_9DINO</name>
<comment type="caution">
    <text evidence="18">The sequence shown here is derived from an EMBL/GenBank/DDBJ whole genome shotgun (WGS) entry which is preliminary data.</text>
</comment>
<keyword evidence="3" id="KW-1003">Cell membrane</keyword>
<evidence type="ECO:0000256" key="3">
    <source>
        <dbReference type="ARBA" id="ARBA00022475"/>
    </source>
</evidence>
<evidence type="ECO:0000313" key="19">
    <source>
        <dbReference type="Proteomes" id="UP000601435"/>
    </source>
</evidence>
<evidence type="ECO:0000256" key="15">
    <source>
        <dbReference type="ARBA" id="ARBA00041260"/>
    </source>
</evidence>
<keyword evidence="9" id="KW-0325">Glycoprotein</keyword>
<dbReference type="OrthoDB" id="62120at2759"/>
<keyword evidence="19" id="KW-1185">Reference proteome</keyword>
<dbReference type="Gene3D" id="3.20.20.80">
    <property type="entry name" value="Glycosidases"/>
    <property type="match status" value="1"/>
</dbReference>
<dbReference type="GO" id="GO:0005576">
    <property type="term" value="C:extracellular region"/>
    <property type="evidence" value="ECO:0007669"/>
    <property type="project" value="TreeGrafter"/>
</dbReference>
<dbReference type="Pfam" id="PF00150">
    <property type="entry name" value="Cellulase"/>
    <property type="match status" value="1"/>
</dbReference>
<feature type="non-terminal residue" evidence="18">
    <location>
        <position position="1"/>
    </location>
</feature>
<evidence type="ECO:0000256" key="2">
    <source>
        <dbReference type="ARBA" id="ARBA00005641"/>
    </source>
</evidence>
<evidence type="ECO:0000256" key="9">
    <source>
        <dbReference type="ARBA" id="ARBA00023180"/>
    </source>
</evidence>
<dbReference type="PANTHER" id="PTHR31297">
    <property type="entry name" value="GLUCAN ENDO-1,6-BETA-GLUCOSIDASE B"/>
    <property type="match status" value="1"/>
</dbReference>
<evidence type="ECO:0000313" key="18">
    <source>
        <dbReference type="EMBL" id="CAE7711148.1"/>
    </source>
</evidence>
<evidence type="ECO:0000256" key="1">
    <source>
        <dbReference type="ARBA" id="ARBA00004401"/>
    </source>
</evidence>
<keyword evidence="8" id="KW-0472">Membrane</keyword>
<keyword evidence="11" id="KW-0961">Cell wall biogenesis/degradation</keyword>
<dbReference type="Proteomes" id="UP000601435">
    <property type="component" value="Unassembled WGS sequence"/>
</dbReference>
<evidence type="ECO:0000256" key="8">
    <source>
        <dbReference type="ARBA" id="ARBA00023136"/>
    </source>
</evidence>
<evidence type="ECO:0000256" key="6">
    <source>
        <dbReference type="ARBA" id="ARBA00022968"/>
    </source>
</evidence>
<evidence type="ECO:0000256" key="14">
    <source>
        <dbReference type="ARBA" id="ARBA00038929"/>
    </source>
</evidence>
<evidence type="ECO:0000256" key="5">
    <source>
        <dbReference type="ARBA" id="ARBA00022801"/>
    </source>
</evidence>
<dbReference type="GO" id="GO:0004338">
    <property type="term" value="F:glucan exo-1,3-beta-glucosidase activity"/>
    <property type="evidence" value="ECO:0007669"/>
    <property type="project" value="UniProtKB-EC"/>
</dbReference>
<comment type="function">
    <text evidence="13">Glucosidase involved in the degradation of cellulosic biomass. Active on lichenan.</text>
</comment>
<dbReference type="PANTHER" id="PTHR31297:SF34">
    <property type="entry name" value="GLUCAN 1,3-BETA-GLUCOSIDASE 2"/>
    <property type="match status" value="1"/>
</dbReference>
<keyword evidence="5 16" id="KW-0378">Hydrolase</keyword>
<evidence type="ECO:0000256" key="4">
    <source>
        <dbReference type="ARBA" id="ARBA00022692"/>
    </source>
</evidence>
<protein>
    <recommendedName>
        <fullName evidence="14">glucan 1,3-beta-glucosidase</fullName>
        <ecNumber evidence="14">3.2.1.58</ecNumber>
    </recommendedName>
    <alternativeName>
        <fullName evidence="15">Exo-1,3-beta-glucanase D</fullName>
    </alternativeName>
</protein>
<dbReference type="InterPro" id="IPR050386">
    <property type="entry name" value="Glycosyl_hydrolase_5"/>
</dbReference>
<dbReference type="EMBL" id="CAJNJA010035771">
    <property type="protein sequence ID" value="CAE7711148.1"/>
    <property type="molecule type" value="Genomic_DNA"/>
</dbReference>
<dbReference type="SUPFAM" id="SSF51445">
    <property type="entry name" value="(Trans)glycosidases"/>
    <property type="match status" value="1"/>
</dbReference>
<dbReference type="GO" id="GO:0009986">
    <property type="term" value="C:cell surface"/>
    <property type="evidence" value="ECO:0007669"/>
    <property type="project" value="TreeGrafter"/>
</dbReference>
<evidence type="ECO:0000256" key="7">
    <source>
        <dbReference type="ARBA" id="ARBA00022989"/>
    </source>
</evidence>
<dbReference type="GO" id="GO:0071555">
    <property type="term" value="P:cell wall organization"/>
    <property type="evidence" value="ECO:0007669"/>
    <property type="project" value="UniProtKB-KW"/>
</dbReference>
<dbReference type="InterPro" id="IPR001547">
    <property type="entry name" value="Glyco_hydro_5"/>
</dbReference>
<comment type="similarity">
    <text evidence="2 16">Belongs to the glycosyl hydrolase 5 (cellulase A) family.</text>
</comment>
<evidence type="ECO:0000256" key="11">
    <source>
        <dbReference type="ARBA" id="ARBA00023316"/>
    </source>
</evidence>
<gene>
    <name evidence="18" type="primary">exgA</name>
    <name evidence="18" type="ORF">SNEC2469_LOCUS20520</name>
</gene>
<evidence type="ECO:0000256" key="12">
    <source>
        <dbReference type="ARBA" id="ARBA00036824"/>
    </source>
</evidence>
<sequence>VPYQFACGCRRIVWAAAREAALASSSVAASHWQSICHDIPQEWSMTKEAAVRCMHATEERWPDWAEMVEELSSSAVEVALSGQFEKKAAPNDAALLRMAIQLGFYWWHVSHADASLAERGLSHAVQSFHVAHWCHAAWRGVNLGGWMLLEPGPASPFFNLCHAKILELGGGPAQESLETSFAGDPPRENPPGLCDEFSVCAALQAAGGECLRSELFRWHRSQHYTEQTFADIAKTGLNAVRVPFGYWVVQGPGSGEPYEGPCLEVLDGCVQMAEAHGLQVLLDLHGNPGGESGSRPCGREYAAWKWEDWRHDEAVEVLRVLAARYCDKSCVTGVQVCNEPSENIPADRLCDFYEQAIEAIRSSGMGPDKVAVVPPGLASSCEGNPPIKLERYRED</sequence>
<evidence type="ECO:0000259" key="17">
    <source>
        <dbReference type="Pfam" id="PF00150"/>
    </source>
</evidence>